<sequence>MIDIKFLSLSHQKSLSNLNMLGNADPVSSQIARWKIVYCLLEDGILTEHANNILQGQCLPLTLLISNTALNYQIRKEPLVCKTGWIISHYKLLVPGPTWHTLLPVRKQLYG</sequence>
<gene>
    <name evidence="1" type="ORF">HICCMSTLAB_LOCUS12422</name>
</gene>
<evidence type="ECO:0000313" key="2">
    <source>
        <dbReference type="Proteomes" id="UP000786811"/>
    </source>
</evidence>
<dbReference type="AlphaFoldDB" id="A0A8J2HQE4"/>
<protein>
    <submittedName>
        <fullName evidence="1">Uncharacterized protein</fullName>
    </submittedName>
</protein>
<dbReference type="EMBL" id="CAJNRD030001124">
    <property type="protein sequence ID" value="CAG5106762.1"/>
    <property type="molecule type" value="Genomic_DNA"/>
</dbReference>
<dbReference type="Proteomes" id="UP000786811">
    <property type="component" value="Unassembled WGS sequence"/>
</dbReference>
<evidence type="ECO:0000313" key="1">
    <source>
        <dbReference type="EMBL" id="CAG5106762.1"/>
    </source>
</evidence>
<reference evidence="1" key="1">
    <citation type="submission" date="2021-04" db="EMBL/GenBank/DDBJ databases">
        <authorList>
            <person name="Chebbi M.A.C M."/>
        </authorList>
    </citation>
    <scope>NUCLEOTIDE SEQUENCE</scope>
</reference>
<comment type="caution">
    <text evidence="1">The sequence shown here is derived from an EMBL/GenBank/DDBJ whole genome shotgun (WGS) entry which is preliminary data.</text>
</comment>
<organism evidence="1 2">
    <name type="scientific">Cotesia congregata</name>
    <name type="common">Parasitoid wasp</name>
    <name type="synonym">Apanteles congregatus</name>
    <dbReference type="NCBI Taxonomy" id="51543"/>
    <lineage>
        <taxon>Eukaryota</taxon>
        <taxon>Metazoa</taxon>
        <taxon>Ecdysozoa</taxon>
        <taxon>Arthropoda</taxon>
        <taxon>Hexapoda</taxon>
        <taxon>Insecta</taxon>
        <taxon>Pterygota</taxon>
        <taxon>Neoptera</taxon>
        <taxon>Endopterygota</taxon>
        <taxon>Hymenoptera</taxon>
        <taxon>Apocrita</taxon>
        <taxon>Ichneumonoidea</taxon>
        <taxon>Braconidae</taxon>
        <taxon>Microgastrinae</taxon>
        <taxon>Cotesia</taxon>
    </lineage>
</organism>
<keyword evidence="2" id="KW-1185">Reference proteome</keyword>
<name>A0A8J2HQE4_COTCN</name>
<proteinExistence type="predicted"/>
<accession>A0A8J2HQE4</accession>